<protein>
    <submittedName>
        <fullName evidence="2">Uncharacterized protein</fullName>
    </submittedName>
</protein>
<proteinExistence type="predicted"/>
<evidence type="ECO:0000313" key="3">
    <source>
        <dbReference type="Proteomes" id="UP001501699"/>
    </source>
</evidence>
<keyword evidence="1" id="KW-1133">Transmembrane helix</keyword>
<evidence type="ECO:0000256" key="1">
    <source>
        <dbReference type="SAM" id="Phobius"/>
    </source>
</evidence>
<dbReference type="Proteomes" id="UP001501699">
    <property type="component" value="Unassembled WGS sequence"/>
</dbReference>
<dbReference type="EMBL" id="BAABJA010000031">
    <property type="protein sequence ID" value="GAA4667917.1"/>
    <property type="molecule type" value="Genomic_DNA"/>
</dbReference>
<sequence length="90" mass="9896">MSCIMIKTMHENGLQENIKDIALLTCGVPLLLCGVIGGIIALFMWNITIGIIIIGLSVLIYIRKYLLGICGVILGLILTIALIKFIWRIV</sequence>
<organism evidence="2 3">
    <name type="scientific">Bartonella pachyuromydis</name>
    <dbReference type="NCBI Taxonomy" id="931097"/>
    <lineage>
        <taxon>Bacteria</taxon>
        <taxon>Pseudomonadati</taxon>
        <taxon>Pseudomonadota</taxon>
        <taxon>Alphaproteobacteria</taxon>
        <taxon>Hyphomicrobiales</taxon>
        <taxon>Bartonellaceae</taxon>
        <taxon>Bartonella</taxon>
    </lineage>
</organism>
<feature type="transmembrane region" description="Helical" evidence="1">
    <location>
        <begin position="21"/>
        <end position="54"/>
    </location>
</feature>
<accession>A0ABP8VR24</accession>
<feature type="transmembrane region" description="Helical" evidence="1">
    <location>
        <begin position="66"/>
        <end position="87"/>
    </location>
</feature>
<keyword evidence="3" id="KW-1185">Reference proteome</keyword>
<evidence type="ECO:0000313" key="2">
    <source>
        <dbReference type="EMBL" id="GAA4667917.1"/>
    </source>
</evidence>
<keyword evidence="1" id="KW-0472">Membrane</keyword>
<keyword evidence="1" id="KW-0812">Transmembrane</keyword>
<comment type="caution">
    <text evidence="2">The sequence shown here is derived from an EMBL/GenBank/DDBJ whole genome shotgun (WGS) entry which is preliminary data.</text>
</comment>
<reference evidence="3" key="1">
    <citation type="journal article" date="2019" name="Int. J. Syst. Evol. Microbiol.">
        <title>The Global Catalogue of Microorganisms (GCM) 10K type strain sequencing project: providing services to taxonomists for standard genome sequencing and annotation.</title>
        <authorList>
            <consortium name="The Broad Institute Genomics Platform"/>
            <consortium name="The Broad Institute Genome Sequencing Center for Infectious Disease"/>
            <person name="Wu L."/>
            <person name="Ma J."/>
        </authorList>
    </citation>
    <scope>NUCLEOTIDE SEQUENCE [LARGE SCALE GENOMIC DNA]</scope>
    <source>
        <strain evidence="3">JCM 17714</strain>
    </source>
</reference>
<gene>
    <name evidence="2" type="ORF">GCM10023262_16430</name>
</gene>
<name>A0ABP8VR24_9HYPH</name>